<dbReference type="SUPFAM" id="SSF53335">
    <property type="entry name" value="S-adenosyl-L-methionine-dependent methyltransferases"/>
    <property type="match status" value="1"/>
</dbReference>
<name>A0AAV6VB77_9ARAC</name>
<protein>
    <recommendedName>
        <fullName evidence="3">Arginine-hydroxylase NDUFAF5, mitochondrial</fullName>
    </recommendedName>
    <alternativeName>
        <fullName evidence="4">NADH dehydrogenase [ubiquinone] 1 alpha subcomplex assembly factor 5</fullName>
    </alternativeName>
    <alternativeName>
        <fullName evidence="5">Putative methyltransferase NDUFAF5</fullName>
    </alternativeName>
</protein>
<dbReference type="GO" id="GO:0008757">
    <property type="term" value="F:S-adenosylmethionine-dependent methyltransferase activity"/>
    <property type="evidence" value="ECO:0007669"/>
    <property type="project" value="InterPro"/>
</dbReference>
<dbReference type="Pfam" id="PF08241">
    <property type="entry name" value="Methyltransf_11"/>
    <property type="match status" value="1"/>
</dbReference>
<gene>
    <name evidence="7" type="ORF">JTE90_025620</name>
</gene>
<dbReference type="AlphaFoldDB" id="A0AAV6VB77"/>
<sequence length="163" mass="18242">MHILCRKFSVCVELGCGRGHVAKHLTCENVEKMFQCDMSSKLTEITQVSEEIPTVKMVVDEEHLPFAENSIEIFLSSLSFHWINNIPSALQQIHKSLKPDGVLIASMFGGETLFELRSSLQLAETEREGGFVPHISPFTRIRDMGDLLNGAGFTMLTIVSIYL</sequence>
<evidence type="ECO:0000256" key="5">
    <source>
        <dbReference type="ARBA" id="ARBA00042549"/>
    </source>
</evidence>
<evidence type="ECO:0000313" key="8">
    <source>
        <dbReference type="Proteomes" id="UP000827092"/>
    </source>
</evidence>
<evidence type="ECO:0000256" key="3">
    <source>
        <dbReference type="ARBA" id="ARBA00040937"/>
    </source>
</evidence>
<dbReference type="EMBL" id="JAFNEN010000133">
    <property type="protein sequence ID" value="KAG8192911.1"/>
    <property type="molecule type" value="Genomic_DNA"/>
</dbReference>
<dbReference type="GO" id="GO:0032259">
    <property type="term" value="P:methylation"/>
    <property type="evidence" value="ECO:0007669"/>
    <property type="project" value="UniProtKB-KW"/>
</dbReference>
<dbReference type="InterPro" id="IPR050602">
    <property type="entry name" value="Malonyl-ACP_OMT"/>
</dbReference>
<dbReference type="PANTHER" id="PTHR13090:SF1">
    <property type="entry name" value="ARGININE-HYDROXYLASE NDUFAF5, MITOCHONDRIAL"/>
    <property type="match status" value="1"/>
</dbReference>
<dbReference type="GO" id="GO:0005739">
    <property type="term" value="C:mitochondrion"/>
    <property type="evidence" value="ECO:0007669"/>
    <property type="project" value="TreeGrafter"/>
</dbReference>
<evidence type="ECO:0000256" key="4">
    <source>
        <dbReference type="ARBA" id="ARBA00041833"/>
    </source>
</evidence>
<dbReference type="InterPro" id="IPR029063">
    <property type="entry name" value="SAM-dependent_MTases_sf"/>
</dbReference>
<reference evidence="7 8" key="1">
    <citation type="journal article" date="2022" name="Nat. Ecol. Evol.">
        <title>A masculinizing supergene underlies an exaggerated male reproductive morph in a spider.</title>
        <authorList>
            <person name="Hendrickx F."/>
            <person name="De Corte Z."/>
            <person name="Sonet G."/>
            <person name="Van Belleghem S.M."/>
            <person name="Kostlbacher S."/>
            <person name="Vangestel C."/>
        </authorList>
    </citation>
    <scope>NUCLEOTIDE SEQUENCE [LARGE SCALE GENOMIC DNA]</scope>
    <source>
        <strain evidence="7">W744_W776</strain>
    </source>
</reference>
<dbReference type="PANTHER" id="PTHR13090">
    <property type="entry name" value="ARGININE-HYDROXYLASE NDUFAF5, MITOCHONDRIAL"/>
    <property type="match status" value="1"/>
</dbReference>
<dbReference type="Gene3D" id="3.40.50.150">
    <property type="entry name" value="Vaccinia Virus protein VP39"/>
    <property type="match status" value="1"/>
</dbReference>
<accession>A0AAV6VB77</accession>
<dbReference type="CDD" id="cd02440">
    <property type="entry name" value="AdoMet_MTases"/>
    <property type="match status" value="1"/>
</dbReference>
<evidence type="ECO:0000256" key="2">
    <source>
        <dbReference type="ARBA" id="ARBA00022679"/>
    </source>
</evidence>
<organism evidence="7 8">
    <name type="scientific">Oedothorax gibbosus</name>
    <dbReference type="NCBI Taxonomy" id="931172"/>
    <lineage>
        <taxon>Eukaryota</taxon>
        <taxon>Metazoa</taxon>
        <taxon>Ecdysozoa</taxon>
        <taxon>Arthropoda</taxon>
        <taxon>Chelicerata</taxon>
        <taxon>Arachnida</taxon>
        <taxon>Araneae</taxon>
        <taxon>Araneomorphae</taxon>
        <taxon>Entelegynae</taxon>
        <taxon>Araneoidea</taxon>
        <taxon>Linyphiidae</taxon>
        <taxon>Erigoninae</taxon>
        <taxon>Oedothorax</taxon>
    </lineage>
</organism>
<keyword evidence="8" id="KW-1185">Reference proteome</keyword>
<evidence type="ECO:0000256" key="1">
    <source>
        <dbReference type="ARBA" id="ARBA00022603"/>
    </source>
</evidence>
<comment type="caution">
    <text evidence="7">The sequence shown here is derived from an EMBL/GenBank/DDBJ whole genome shotgun (WGS) entry which is preliminary data.</text>
</comment>
<feature type="domain" description="Methyltransferase type 11" evidence="6">
    <location>
        <begin position="13"/>
        <end position="104"/>
    </location>
</feature>
<dbReference type="Proteomes" id="UP000827092">
    <property type="component" value="Unassembled WGS sequence"/>
</dbReference>
<keyword evidence="2" id="KW-0808">Transferase</keyword>
<dbReference type="GO" id="GO:0032981">
    <property type="term" value="P:mitochondrial respiratory chain complex I assembly"/>
    <property type="evidence" value="ECO:0007669"/>
    <property type="project" value="TreeGrafter"/>
</dbReference>
<dbReference type="InterPro" id="IPR013216">
    <property type="entry name" value="Methyltransf_11"/>
</dbReference>
<evidence type="ECO:0000313" key="7">
    <source>
        <dbReference type="EMBL" id="KAG8192911.1"/>
    </source>
</evidence>
<proteinExistence type="predicted"/>
<keyword evidence="1" id="KW-0489">Methyltransferase</keyword>
<evidence type="ECO:0000259" key="6">
    <source>
        <dbReference type="Pfam" id="PF08241"/>
    </source>
</evidence>